<dbReference type="AlphaFoldDB" id="A0ABD2WDL2"/>
<dbReference type="Pfam" id="PF00041">
    <property type="entry name" value="fn3"/>
    <property type="match status" value="1"/>
</dbReference>
<name>A0ABD2WDL2_9HYME</name>
<dbReference type="InterPro" id="IPR036179">
    <property type="entry name" value="Ig-like_dom_sf"/>
</dbReference>
<feature type="domain" description="Ig-like" evidence="8">
    <location>
        <begin position="534"/>
        <end position="626"/>
    </location>
</feature>
<proteinExistence type="predicted"/>
<feature type="domain" description="Ig-like" evidence="8">
    <location>
        <begin position="434"/>
        <end position="527"/>
    </location>
</feature>
<evidence type="ECO:0008006" key="12">
    <source>
        <dbReference type="Google" id="ProtNLM"/>
    </source>
</evidence>
<dbReference type="PANTHER" id="PTHR23278:SF19">
    <property type="entry name" value="OBSCURIN"/>
    <property type="match status" value="1"/>
</dbReference>
<feature type="region of interest" description="Disordered" evidence="6">
    <location>
        <begin position="872"/>
        <end position="945"/>
    </location>
</feature>
<organism evidence="10 11">
    <name type="scientific">Trichogramma kaykai</name>
    <dbReference type="NCBI Taxonomy" id="54128"/>
    <lineage>
        <taxon>Eukaryota</taxon>
        <taxon>Metazoa</taxon>
        <taxon>Ecdysozoa</taxon>
        <taxon>Arthropoda</taxon>
        <taxon>Hexapoda</taxon>
        <taxon>Insecta</taxon>
        <taxon>Pterygota</taxon>
        <taxon>Neoptera</taxon>
        <taxon>Endopterygota</taxon>
        <taxon>Hymenoptera</taxon>
        <taxon>Apocrita</taxon>
        <taxon>Proctotrupomorpha</taxon>
        <taxon>Chalcidoidea</taxon>
        <taxon>Trichogrammatidae</taxon>
        <taxon>Trichogramma</taxon>
    </lineage>
</organism>
<dbReference type="InterPro" id="IPR007110">
    <property type="entry name" value="Ig-like_dom"/>
</dbReference>
<evidence type="ECO:0000256" key="3">
    <source>
        <dbReference type="ARBA" id="ARBA00022989"/>
    </source>
</evidence>
<dbReference type="CDD" id="cd00096">
    <property type="entry name" value="Ig"/>
    <property type="match status" value="2"/>
</dbReference>
<dbReference type="PROSITE" id="PS50853">
    <property type="entry name" value="FN3"/>
    <property type="match status" value="1"/>
</dbReference>
<dbReference type="PANTHER" id="PTHR23278">
    <property type="entry name" value="SIDESTEP PROTEIN"/>
    <property type="match status" value="1"/>
</dbReference>
<dbReference type="Pfam" id="PF13927">
    <property type="entry name" value="Ig_3"/>
    <property type="match status" value="3"/>
</dbReference>
<dbReference type="GO" id="GO:0016020">
    <property type="term" value="C:membrane"/>
    <property type="evidence" value="ECO:0007669"/>
    <property type="project" value="UniProtKB-SubCell"/>
</dbReference>
<dbReference type="SMART" id="SM00060">
    <property type="entry name" value="FN3"/>
    <property type="match status" value="1"/>
</dbReference>
<feature type="compositionally biased region" description="Low complexity" evidence="6">
    <location>
        <begin position="990"/>
        <end position="1007"/>
    </location>
</feature>
<feature type="domain" description="Ig-like" evidence="8">
    <location>
        <begin position="217"/>
        <end position="325"/>
    </location>
</feature>
<evidence type="ECO:0000256" key="4">
    <source>
        <dbReference type="ARBA" id="ARBA00023136"/>
    </source>
</evidence>
<evidence type="ECO:0000259" key="8">
    <source>
        <dbReference type="PROSITE" id="PS50835"/>
    </source>
</evidence>
<feature type="domain" description="Ig-like" evidence="8">
    <location>
        <begin position="333"/>
        <end position="427"/>
    </location>
</feature>
<keyword evidence="4 7" id="KW-0472">Membrane</keyword>
<dbReference type="Pfam" id="PF07686">
    <property type="entry name" value="V-set"/>
    <property type="match status" value="1"/>
</dbReference>
<evidence type="ECO:0000256" key="2">
    <source>
        <dbReference type="ARBA" id="ARBA00022692"/>
    </source>
</evidence>
<feature type="compositionally biased region" description="Low complexity" evidence="6">
    <location>
        <begin position="932"/>
        <end position="944"/>
    </location>
</feature>
<evidence type="ECO:0000313" key="11">
    <source>
        <dbReference type="Proteomes" id="UP001627154"/>
    </source>
</evidence>
<feature type="transmembrane region" description="Helical" evidence="7">
    <location>
        <begin position="845"/>
        <end position="866"/>
    </location>
</feature>
<dbReference type="SUPFAM" id="SSF48726">
    <property type="entry name" value="Immunoglobulin"/>
    <property type="match status" value="5"/>
</dbReference>
<evidence type="ECO:0000256" key="6">
    <source>
        <dbReference type="SAM" id="MobiDB-lite"/>
    </source>
</evidence>
<comment type="caution">
    <text evidence="10">The sequence shown here is derived from an EMBL/GenBank/DDBJ whole genome shotgun (WGS) entry which is preliminary data.</text>
</comment>
<feature type="domain" description="Ig-like" evidence="8">
    <location>
        <begin position="631"/>
        <end position="723"/>
    </location>
</feature>
<evidence type="ECO:0000313" key="10">
    <source>
        <dbReference type="EMBL" id="KAL3391085.1"/>
    </source>
</evidence>
<dbReference type="InterPro" id="IPR003598">
    <property type="entry name" value="Ig_sub2"/>
</dbReference>
<reference evidence="10 11" key="1">
    <citation type="journal article" date="2024" name="bioRxiv">
        <title>A reference genome for Trichogramma kaykai: A tiny desert-dwelling parasitoid wasp with competing sex-ratio distorters.</title>
        <authorList>
            <person name="Culotta J."/>
            <person name="Lindsey A.R."/>
        </authorList>
    </citation>
    <scope>NUCLEOTIDE SEQUENCE [LARGE SCALE GENOMIC DNA]</scope>
    <source>
        <strain evidence="10 11">KSX58</strain>
    </source>
</reference>
<dbReference type="Gene3D" id="2.60.40.10">
    <property type="entry name" value="Immunoglobulins"/>
    <property type="match status" value="6"/>
</dbReference>
<dbReference type="SMART" id="SM00409">
    <property type="entry name" value="IG"/>
    <property type="match status" value="5"/>
</dbReference>
<evidence type="ECO:0000259" key="9">
    <source>
        <dbReference type="PROSITE" id="PS50853"/>
    </source>
</evidence>
<dbReference type="InterPro" id="IPR003599">
    <property type="entry name" value="Ig_sub"/>
</dbReference>
<keyword evidence="2 7" id="KW-0812">Transmembrane</keyword>
<dbReference type="Pfam" id="PF08205">
    <property type="entry name" value="C2-set_2"/>
    <property type="match status" value="1"/>
</dbReference>
<dbReference type="SUPFAM" id="SSF49265">
    <property type="entry name" value="Fibronectin type III"/>
    <property type="match status" value="1"/>
</dbReference>
<gene>
    <name evidence="10" type="ORF">TKK_014151</name>
</gene>
<keyword evidence="11" id="KW-1185">Reference proteome</keyword>
<dbReference type="CDD" id="cd00063">
    <property type="entry name" value="FN3"/>
    <property type="match status" value="1"/>
</dbReference>
<dbReference type="InterPro" id="IPR036116">
    <property type="entry name" value="FN3_sf"/>
</dbReference>
<evidence type="ECO:0000256" key="5">
    <source>
        <dbReference type="ARBA" id="ARBA00023157"/>
    </source>
</evidence>
<evidence type="ECO:0000256" key="7">
    <source>
        <dbReference type="SAM" id="Phobius"/>
    </source>
</evidence>
<dbReference type="Proteomes" id="UP001627154">
    <property type="component" value="Unassembled WGS sequence"/>
</dbReference>
<dbReference type="InterPro" id="IPR013106">
    <property type="entry name" value="Ig_V-set"/>
</dbReference>
<dbReference type="InterPro" id="IPR013783">
    <property type="entry name" value="Ig-like_fold"/>
</dbReference>
<sequence length="1107" mass="121675">MFSKYLCNKYTIIYLKNFVTHYQNTLKSLNIIGADGKSSIHLGISIYVYIEKFVFEQYRAHGLFQRVDSVTMLSVCESVCVSTLIRVYARGRRMKFAMAFYSSATYRDSTTESFAKIKTNAIYPKIYEGTQGQKKVKNCESLKNNLNIVAKVTEFNKLHFAYFCTMEFRSSSSSSKGSYSRALSTRAKAAAVATQLYSTKYCKTVATTRSVFPVAGPPQLARAVLQGTAELPCDVRPPGPNDTFILVVWYKQDVNPIYSYDIRGKHSEKPNQWMVEYLNQRAYFQTRKYPATLNINHVQEDDEGEYRCRVDFLKSPTRNSRVKLDIIIPPSRPNIINEQGKTVGTLAGPYIEGGDMKLSCSVSGGRPEPVVRWWRGEMLLDATIARGDLVKRSTLVVRNLTRSDLHAKFTCQASNNNISQPVSASVAIDMYLSPLNVTILTSEDAPLSAGRQYEITCITVGSRPAANLSWYMEGQSLKNFTQKVSSAGNMTTSNLTFTPTKSDNGTSITCRAENPNVKAAVMEDTLKLNVFYVPTLTLSLGSNMNPDDIEEGDDVYFDCKVDANPSAYKVVWKHNGIVLQNNAKLGMIVQQTSLALRKVNRSQAGNYTCIASNVEGDGYSNIVELKIMYKPICVQDQKRIYGVARHEEARVLCQVEAYPPPDSFRWAFNNTEEMNDVSSARHSDSTISAQSVLTYKPVSETDYGTVLCWASNTAGQQKNACIFHIIAAGKPEPPYNCTLTNQTTQSLSVECTAGFDGGQTQHFQLEVFDQLTGQLRANVSSRDSATFHVHELEPGRVLRMSVYAVNAKGRSEATLLEGFTLKVAEKQTVRVLFTGTPVPFEITPLLGILIGCLGVLLFCTVAVLLAMKLRSDRRGGGGHQRPGDLPLKKSAAPSSEDLYDPDDRNPDVVPTNKDSDYQLTGSTAGTPLAVQPTPDSLTSTTTTALPPPSQLVANHLPNYSHNDYNNYPTLPLSGEITYAELCLPRPSNLTTTTTTGTTKHQTNGTSTPTPIIGDGGTKLLGLSSLAGFTTTKPPPYPSKEATIYASIDHTATSQRGGVNLNSVASTPSSLHGSSVGTPCQEQLMKQHHPREVVTVRTPLISSQESCV</sequence>
<dbReference type="PROSITE" id="PS50835">
    <property type="entry name" value="IG_LIKE"/>
    <property type="match status" value="5"/>
</dbReference>
<dbReference type="SMART" id="SM00408">
    <property type="entry name" value="IGc2"/>
    <property type="match status" value="5"/>
</dbReference>
<keyword evidence="5" id="KW-1015">Disulfide bond</keyword>
<protein>
    <recommendedName>
        <fullName evidence="12">Nephrin</fullName>
    </recommendedName>
</protein>
<keyword evidence="3 7" id="KW-1133">Transmembrane helix</keyword>
<feature type="domain" description="Fibronectin type-III" evidence="9">
    <location>
        <begin position="733"/>
        <end position="824"/>
    </location>
</feature>
<dbReference type="EMBL" id="JBJJXI010000112">
    <property type="protein sequence ID" value="KAL3391085.1"/>
    <property type="molecule type" value="Genomic_DNA"/>
</dbReference>
<dbReference type="InterPro" id="IPR013162">
    <property type="entry name" value="CD80_C2-set"/>
</dbReference>
<comment type="subcellular location">
    <subcellularLocation>
        <location evidence="1">Membrane</location>
        <topology evidence="1">Single-pass membrane protein</topology>
    </subcellularLocation>
</comment>
<dbReference type="InterPro" id="IPR003961">
    <property type="entry name" value="FN3_dom"/>
</dbReference>
<evidence type="ECO:0000256" key="1">
    <source>
        <dbReference type="ARBA" id="ARBA00004167"/>
    </source>
</evidence>
<accession>A0ABD2WDL2</accession>
<feature type="region of interest" description="Disordered" evidence="6">
    <location>
        <begin position="990"/>
        <end position="1012"/>
    </location>
</feature>